<protein>
    <submittedName>
        <fullName evidence="1">Uncharacterized protein</fullName>
    </submittedName>
</protein>
<accession>A0A0L0G4Y8</accession>
<dbReference type="AlphaFoldDB" id="A0A0L0G4Y8"/>
<evidence type="ECO:0000313" key="1">
    <source>
        <dbReference type="EMBL" id="KNC84080.1"/>
    </source>
</evidence>
<dbReference type="Proteomes" id="UP000054560">
    <property type="component" value="Unassembled WGS sequence"/>
</dbReference>
<sequence length="137" mass="15519">MNRIQQKKSASDSGTWCERTVSSRNIHFNEIVIVAAAISPADYDRSACSPTYDYCHLLQIIKELRRYKRNEMHMYRRCDCIDKHLSQSLWQMRQTGATLSVNFLSATSFSVCEGVCLSRSESCTDASACDTSDDGDE</sequence>
<keyword evidence="2" id="KW-1185">Reference proteome</keyword>
<proteinExistence type="predicted"/>
<organism evidence="1 2">
    <name type="scientific">Sphaeroforma arctica JP610</name>
    <dbReference type="NCBI Taxonomy" id="667725"/>
    <lineage>
        <taxon>Eukaryota</taxon>
        <taxon>Ichthyosporea</taxon>
        <taxon>Ichthyophonida</taxon>
        <taxon>Sphaeroforma</taxon>
    </lineage>
</organism>
<dbReference type="RefSeq" id="XP_014157982.1">
    <property type="nucleotide sequence ID" value="XM_014302507.1"/>
</dbReference>
<name>A0A0L0G4Y8_9EUKA</name>
<gene>
    <name evidence="1" type="ORF">SARC_03708</name>
</gene>
<evidence type="ECO:0000313" key="2">
    <source>
        <dbReference type="Proteomes" id="UP000054560"/>
    </source>
</evidence>
<reference evidence="1 2" key="1">
    <citation type="submission" date="2011-02" db="EMBL/GenBank/DDBJ databases">
        <title>The Genome Sequence of Sphaeroforma arctica JP610.</title>
        <authorList>
            <consortium name="The Broad Institute Genome Sequencing Platform"/>
            <person name="Russ C."/>
            <person name="Cuomo C."/>
            <person name="Young S.K."/>
            <person name="Zeng Q."/>
            <person name="Gargeya S."/>
            <person name="Alvarado L."/>
            <person name="Berlin A."/>
            <person name="Chapman S.B."/>
            <person name="Chen Z."/>
            <person name="Freedman E."/>
            <person name="Gellesch M."/>
            <person name="Goldberg J."/>
            <person name="Griggs A."/>
            <person name="Gujja S."/>
            <person name="Heilman E."/>
            <person name="Heiman D."/>
            <person name="Howarth C."/>
            <person name="Mehta T."/>
            <person name="Neiman D."/>
            <person name="Pearson M."/>
            <person name="Roberts A."/>
            <person name="Saif S."/>
            <person name="Shea T."/>
            <person name="Shenoy N."/>
            <person name="Sisk P."/>
            <person name="Stolte C."/>
            <person name="Sykes S."/>
            <person name="White J."/>
            <person name="Yandava C."/>
            <person name="Burger G."/>
            <person name="Gray M.W."/>
            <person name="Holland P.W.H."/>
            <person name="King N."/>
            <person name="Lang F.B.F."/>
            <person name="Roger A.J."/>
            <person name="Ruiz-Trillo I."/>
            <person name="Haas B."/>
            <person name="Nusbaum C."/>
            <person name="Birren B."/>
        </authorList>
    </citation>
    <scope>NUCLEOTIDE SEQUENCE [LARGE SCALE GENOMIC DNA]</scope>
    <source>
        <strain evidence="1 2">JP610</strain>
    </source>
</reference>
<dbReference type="EMBL" id="KQ241790">
    <property type="protein sequence ID" value="KNC84080.1"/>
    <property type="molecule type" value="Genomic_DNA"/>
</dbReference>
<dbReference type="GeneID" id="25904212"/>